<dbReference type="OrthoDB" id="3796057at2759"/>
<feature type="compositionally biased region" description="Basic residues" evidence="1">
    <location>
        <begin position="536"/>
        <end position="549"/>
    </location>
</feature>
<dbReference type="EMBL" id="JAADJZ010000005">
    <property type="protein sequence ID" value="KAF2874786.1"/>
    <property type="molecule type" value="Genomic_DNA"/>
</dbReference>
<feature type="compositionally biased region" description="Basic and acidic residues" evidence="1">
    <location>
        <begin position="386"/>
        <end position="398"/>
    </location>
</feature>
<feature type="region of interest" description="Disordered" evidence="1">
    <location>
        <begin position="204"/>
        <end position="268"/>
    </location>
</feature>
<reference evidence="2 3" key="1">
    <citation type="submission" date="2020-01" db="EMBL/GenBank/DDBJ databases">
        <authorList>
            <consortium name="DOE Joint Genome Institute"/>
            <person name="Haridas S."/>
            <person name="Albert R."/>
            <person name="Binder M."/>
            <person name="Bloem J."/>
            <person name="Labutti K."/>
            <person name="Salamov A."/>
            <person name="Andreopoulos B."/>
            <person name="Baker S.E."/>
            <person name="Barry K."/>
            <person name="Bills G."/>
            <person name="Bluhm B.H."/>
            <person name="Cannon C."/>
            <person name="Castanera R."/>
            <person name="Culley D.E."/>
            <person name="Daum C."/>
            <person name="Ezra D."/>
            <person name="Gonzalez J.B."/>
            <person name="Henrissat B."/>
            <person name="Kuo A."/>
            <person name="Liang C."/>
            <person name="Lipzen A."/>
            <person name="Lutzoni F."/>
            <person name="Magnuson J."/>
            <person name="Mondo S."/>
            <person name="Nolan M."/>
            <person name="Ohm R."/>
            <person name="Pangilinan J."/>
            <person name="Park H.-J.H."/>
            <person name="Ramirez L."/>
            <person name="Alfaro M."/>
            <person name="Sun H."/>
            <person name="Tritt A."/>
            <person name="Yoshinaga Y."/>
            <person name="Zwiers L.-H.L."/>
            <person name="Turgeon B.G."/>
            <person name="Goodwin S.B."/>
            <person name="Spatafora J.W."/>
            <person name="Crous P.W."/>
            <person name="Grigoriev I.V."/>
        </authorList>
    </citation>
    <scope>NUCLEOTIDE SEQUENCE [LARGE SCALE GENOMIC DNA]</scope>
    <source>
        <strain evidence="2 3">CBS 611.86</strain>
    </source>
</reference>
<comment type="caution">
    <text evidence="2">The sequence shown here is derived from an EMBL/GenBank/DDBJ whole genome shotgun (WGS) entry which is preliminary data.</text>
</comment>
<feature type="region of interest" description="Disordered" evidence="1">
    <location>
        <begin position="487"/>
        <end position="523"/>
    </location>
</feature>
<proteinExistence type="predicted"/>
<evidence type="ECO:0000256" key="1">
    <source>
        <dbReference type="SAM" id="MobiDB-lite"/>
    </source>
</evidence>
<gene>
    <name evidence="2" type="ORF">BDV95DRAFT_298782</name>
</gene>
<organism evidence="2 3">
    <name type="scientific">Massariosphaeria phaeospora</name>
    <dbReference type="NCBI Taxonomy" id="100035"/>
    <lineage>
        <taxon>Eukaryota</taxon>
        <taxon>Fungi</taxon>
        <taxon>Dikarya</taxon>
        <taxon>Ascomycota</taxon>
        <taxon>Pezizomycotina</taxon>
        <taxon>Dothideomycetes</taxon>
        <taxon>Pleosporomycetidae</taxon>
        <taxon>Pleosporales</taxon>
        <taxon>Pleosporales incertae sedis</taxon>
        <taxon>Massariosphaeria</taxon>
    </lineage>
</organism>
<protein>
    <submittedName>
        <fullName evidence="2">Uncharacterized protein</fullName>
    </submittedName>
</protein>
<accession>A0A7C8ICS4</accession>
<feature type="compositionally biased region" description="Low complexity" evidence="1">
    <location>
        <begin position="236"/>
        <end position="246"/>
    </location>
</feature>
<evidence type="ECO:0000313" key="3">
    <source>
        <dbReference type="Proteomes" id="UP000481861"/>
    </source>
</evidence>
<feature type="compositionally biased region" description="Basic and acidic residues" evidence="1">
    <location>
        <begin position="1"/>
        <end position="10"/>
    </location>
</feature>
<feature type="compositionally biased region" description="Low complexity" evidence="1">
    <location>
        <begin position="506"/>
        <end position="523"/>
    </location>
</feature>
<feature type="region of interest" description="Disordered" evidence="1">
    <location>
        <begin position="83"/>
        <end position="110"/>
    </location>
</feature>
<feature type="region of interest" description="Disordered" evidence="1">
    <location>
        <begin position="299"/>
        <end position="403"/>
    </location>
</feature>
<feature type="region of interest" description="Disordered" evidence="1">
    <location>
        <begin position="1"/>
        <end position="63"/>
    </location>
</feature>
<evidence type="ECO:0000313" key="2">
    <source>
        <dbReference type="EMBL" id="KAF2874786.1"/>
    </source>
</evidence>
<dbReference type="AlphaFoldDB" id="A0A7C8ICS4"/>
<feature type="compositionally biased region" description="Basic and acidic residues" evidence="1">
    <location>
        <begin position="299"/>
        <end position="317"/>
    </location>
</feature>
<feature type="region of interest" description="Disordered" evidence="1">
    <location>
        <begin position="536"/>
        <end position="564"/>
    </location>
</feature>
<feature type="region of interest" description="Disordered" evidence="1">
    <location>
        <begin position="131"/>
        <end position="170"/>
    </location>
</feature>
<feature type="region of interest" description="Disordered" evidence="1">
    <location>
        <begin position="640"/>
        <end position="663"/>
    </location>
</feature>
<feature type="compositionally biased region" description="Gly residues" evidence="1">
    <location>
        <begin position="88"/>
        <end position="99"/>
    </location>
</feature>
<dbReference type="Proteomes" id="UP000481861">
    <property type="component" value="Unassembled WGS sequence"/>
</dbReference>
<feature type="compositionally biased region" description="Polar residues" evidence="1">
    <location>
        <begin position="220"/>
        <end position="235"/>
    </location>
</feature>
<name>A0A7C8ICS4_9PLEO</name>
<sequence>MAHLQPHDSDTPPGSVMAMSREQVDAVSPQTGTPQRPKPTRMQDDWDTAFPTPLPPLPAPLDLDSNVVASSLLALRDIYRPLQESGNAGDGEGGVGVEGGGEERFWRPYETGSPTPTIYCNFSYPALSRGPGGGYLQEPDTPSSVLAQPTDGEDEVHDGDSSTLTASPSPAVDRLLGVQGMASSPLLGPSHYVEARQLLASPVFSSPDRAQDPEDDTTEVPESTQDCDSATSTRMVASSSPAPVSPTLSDSSSPLAKHRLSSASGTSEATLGRGTWMALGLSSSPITIAIPNRPRHSFSKFDEPNFDTPHFDMRNFDRTNFGPPNVDPPSPGIETKEHQDNRTPSNHSNSDGGGDDTDTDDVLNVPGKFSFDTPSSDADADAPSDSDSRSHTASETRVRNKQWQDIASQYAEDHGSAEARRLLERRKQFGDSFEATMQDECEKMAENPLDTEDQDEYLMELKKMVAARNNTEGDNAFPTIRKPLTFHAHPPDGRVHAQNATQSSRPAHTTTQAPTDPDTPTPAAKLAAFFNDAAARHHNHHNHKPPPKSHAKENASPSKSRRNASLPEEIAALAKDAMTCTEAEQQAMEQFRELDLAPLDAVMEHGVAGDLVLCNNGTPTKGKGKVEVMELELVGSGAAKTGQEEDVGGGNGGAMDGPADENTADEATIKAETEVKDNEQSAAIEYELDIPGHYRDTFKMSIKTHASPATIALYIRERARELDASDEAIEMAVEVRSLSPPFPTPHPSKLPILTISQAFLAAPTSFVVQTSATAALSSEFRNNGDGDDEAVHEVGVVREFANEAAVHETEAEAVPTEPEPEPPTFIKVISMLPQAMFWAAAAPVARVADGAFVRLVEAVTGLRVDGEEEEEGE</sequence>
<keyword evidence="3" id="KW-1185">Reference proteome</keyword>